<evidence type="ECO:0000256" key="7">
    <source>
        <dbReference type="ARBA" id="ARBA00022694"/>
    </source>
</evidence>
<evidence type="ECO:0000259" key="10">
    <source>
        <dbReference type="Pfam" id="PF01728"/>
    </source>
</evidence>
<evidence type="ECO:0000256" key="1">
    <source>
        <dbReference type="ARBA" id="ARBA00004123"/>
    </source>
</evidence>
<evidence type="ECO:0000256" key="2">
    <source>
        <dbReference type="ARBA" id="ARBA00004496"/>
    </source>
</evidence>
<dbReference type="GO" id="GO:0106340">
    <property type="term" value="F:tRNA (guanosine(34)-2'-O)-methyltransferase activity"/>
    <property type="evidence" value="ECO:0007669"/>
    <property type="project" value="UniProtKB-ARBA"/>
</dbReference>
<feature type="active site" description="Proton acceptor" evidence="9">
    <location>
        <position position="161"/>
    </location>
</feature>
<dbReference type="InterPro" id="IPR002877">
    <property type="entry name" value="RNA_MeTrfase_FtsJ_dom"/>
</dbReference>
<keyword evidence="4 9" id="KW-0489">Methyltransferase</keyword>
<proteinExistence type="inferred from homology"/>
<evidence type="ECO:0000313" key="12">
    <source>
        <dbReference type="Proteomes" id="UP001249851"/>
    </source>
</evidence>
<accession>A0AAD9PS00</accession>
<dbReference type="EMBL" id="JARQWQ010000175">
    <property type="protein sequence ID" value="KAK2547615.1"/>
    <property type="molecule type" value="Genomic_DNA"/>
</dbReference>
<evidence type="ECO:0000256" key="6">
    <source>
        <dbReference type="ARBA" id="ARBA00022691"/>
    </source>
</evidence>
<comment type="caution">
    <text evidence="11">The sequence shown here is derived from an EMBL/GenBank/DDBJ whole genome shotgun (WGS) entry which is preliminary data.</text>
</comment>
<comment type="similarity">
    <text evidence="9">Belongs to the class I-like SAM-binding methyltransferase superfamily. RNA methyltransferase RlmE family. TRM7 subfamily.</text>
</comment>
<dbReference type="HAMAP" id="MF_01547">
    <property type="entry name" value="RNA_methyltr_E"/>
    <property type="match status" value="1"/>
</dbReference>
<comment type="function">
    <text evidence="9">Methylates the 2'-O-ribose of nucleotides at positions 32 and 34 of the tRNA anticodon loop of substrate tRNAs.</text>
</comment>
<evidence type="ECO:0000256" key="3">
    <source>
        <dbReference type="ARBA" id="ARBA00022490"/>
    </source>
</evidence>
<evidence type="ECO:0000256" key="9">
    <source>
        <dbReference type="HAMAP-Rule" id="MF_03162"/>
    </source>
</evidence>
<keyword evidence="5 9" id="KW-0808">Transferase</keyword>
<keyword evidence="12" id="KW-1185">Reference proteome</keyword>
<dbReference type="GO" id="GO:0005737">
    <property type="term" value="C:cytoplasm"/>
    <property type="evidence" value="ECO:0007669"/>
    <property type="project" value="UniProtKB-SubCell"/>
</dbReference>
<dbReference type="GO" id="GO:0002128">
    <property type="term" value="P:tRNA nucleoside ribose methylation"/>
    <property type="evidence" value="ECO:0007669"/>
    <property type="project" value="UniProtKB-UniRule"/>
</dbReference>
<dbReference type="GO" id="GO:0005634">
    <property type="term" value="C:nucleus"/>
    <property type="evidence" value="ECO:0007669"/>
    <property type="project" value="UniProtKB-SubCell"/>
</dbReference>
<evidence type="ECO:0000313" key="11">
    <source>
        <dbReference type="EMBL" id="KAK2547615.1"/>
    </source>
</evidence>
<protein>
    <recommendedName>
        <fullName evidence="9">Putative tRNA (cytidine(32)/guanosine(34)-2'-O)-methyltransferase</fullName>
        <ecNumber evidence="9">2.1.1.205</ecNumber>
    </recommendedName>
    <alternativeName>
        <fullName evidence="9">2'-O-ribose RNA methyltransferase TRM7 homolog</fullName>
    </alternativeName>
</protein>
<dbReference type="InterPro" id="IPR028590">
    <property type="entry name" value="RNA_methyltr_E_TRM7"/>
</dbReference>
<evidence type="ECO:0000256" key="8">
    <source>
        <dbReference type="ARBA" id="ARBA00048902"/>
    </source>
</evidence>
<evidence type="ECO:0000256" key="5">
    <source>
        <dbReference type="ARBA" id="ARBA00022679"/>
    </source>
</evidence>
<reference evidence="11" key="1">
    <citation type="journal article" date="2023" name="G3 (Bethesda)">
        <title>Whole genome assembly and annotation of the endangered Caribbean coral Acropora cervicornis.</title>
        <authorList>
            <person name="Selwyn J.D."/>
            <person name="Vollmer S.V."/>
        </authorList>
    </citation>
    <scope>NUCLEOTIDE SEQUENCE</scope>
    <source>
        <strain evidence="11">K2</strain>
    </source>
</reference>
<dbReference type="GO" id="GO:0002181">
    <property type="term" value="P:cytoplasmic translation"/>
    <property type="evidence" value="ECO:0007669"/>
    <property type="project" value="UniProtKB-UniRule"/>
</dbReference>
<keyword evidence="6 9" id="KW-0949">S-adenosyl-L-methionine</keyword>
<reference evidence="11" key="2">
    <citation type="journal article" date="2023" name="Science">
        <title>Genomic signatures of disease resistance in endangered staghorn corals.</title>
        <authorList>
            <person name="Vollmer S.V."/>
            <person name="Selwyn J.D."/>
            <person name="Despard B.A."/>
            <person name="Roesel C.L."/>
        </authorList>
    </citation>
    <scope>NUCLEOTIDE SEQUENCE</scope>
    <source>
        <strain evidence="11">K2</strain>
    </source>
</reference>
<evidence type="ECO:0000256" key="4">
    <source>
        <dbReference type="ARBA" id="ARBA00022603"/>
    </source>
</evidence>
<feature type="binding site" evidence="9">
    <location>
        <position position="121"/>
    </location>
    <ligand>
        <name>S-adenosyl-L-methionine</name>
        <dbReference type="ChEBI" id="CHEBI:59789"/>
    </ligand>
</feature>
<feature type="binding site" evidence="9">
    <location>
        <position position="55"/>
    </location>
    <ligand>
        <name>S-adenosyl-L-methionine</name>
        <dbReference type="ChEBI" id="CHEBI:59789"/>
    </ligand>
</feature>
<dbReference type="Pfam" id="PF01728">
    <property type="entry name" value="FtsJ"/>
    <property type="match status" value="1"/>
</dbReference>
<keyword evidence="3 9" id="KW-0963">Cytoplasm</keyword>
<dbReference type="HAMAP" id="MF_03162">
    <property type="entry name" value="RNA_methyltr_E_TRM7"/>
    <property type="match status" value="1"/>
</dbReference>
<feature type="domain" description="Ribosomal RNA methyltransferase FtsJ" evidence="10">
    <location>
        <begin position="21"/>
        <end position="203"/>
    </location>
</feature>
<dbReference type="InterPro" id="IPR015507">
    <property type="entry name" value="rRNA-MeTfrase_E"/>
</dbReference>
<feature type="binding site" evidence="9">
    <location>
        <position position="80"/>
    </location>
    <ligand>
        <name>S-adenosyl-L-methionine</name>
        <dbReference type="ChEBI" id="CHEBI:59789"/>
    </ligand>
</feature>
<feature type="binding site" evidence="9">
    <location>
        <position position="53"/>
    </location>
    <ligand>
        <name>S-adenosyl-L-methionine</name>
        <dbReference type="ChEBI" id="CHEBI:59789"/>
    </ligand>
</feature>
<dbReference type="Proteomes" id="UP001249851">
    <property type="component" value="Unassembled WGS sequence"/>
</dbReference>
<comment type="catalytic activity">
    <reaction evidence="8 9">
        <text>cytidine(32)/guanosine(34) in tRNA + 2 S-adenosyl-L-methionine = 2'-O-methylcytidine(32)/2'-O-methylguanosine(34) in tRNA + 2 S-adenosyl-L-homocysteine + 2 H(+)</text>
        <dbReference type="Rhea" id="RHEA:42396"/>
        <dbReference type="Rhea" id="RHEA-COMP:10246"/>
        <dbReference type="Rhea" id="RHEA-COMP:10247"/>
        <dbReference type="ChEBI" id="CHEBI:15378"/>
        <dbReference type="ChEBI" id="CHEBI:57856"/>
        <dbReference type="ChEBI" id="CHEBI:59789"/>
        <dbReference type="ChEBI" id="CHEBI:74269"/>
        <dbReference type="ChEBI" id="CHEBI:74445"/>
        <dbReference type="ChEBI" id="CHEBI:74495"/>
        <dbReference type="ChEBI" id="CHEBI:82748"/>
        <dbReference type="EC" id="2.1.1.205"/>
    </reaction>
</comment>
<organism evidence="11 12">
    <name type="scientific">Acropora cervicornis</name>
    <name type="common">Staghorn coral</name>
    <dbReference type="NCBI Taxonomy" id="6130"/>
    <lineage>
        <taxon>Eukaryota</taxon>
        <taxon>Metazoa</taxon>
        <taxon>Cnidaria</taxon>
        <taxon>Anthozoa</taxon>
        <taxon>Hexacorallia</taxon>
        <taxon>Scleractinia</taxon>
        <taxon>Astrocoeniina</taxon>
        <taxon>Acroporidae</taxon>
        <taxon>Acropora</taxon>
    </lineage>
</organism>
<name>A0AAD9PS00_ACRCE</name>
<dbReference type="EC" id="2.1.1.205" evidence="9"/>
<dbReference type="FunFam" id="3.40.50.150:FF:000040">
    <property type="entry name" value="Putative ribosomal RNA methyltransferase 1"/>
    <property type="match status" value="1"/>
</dbReference>
<dbReference type="InterPro" id="IPR050082">
    <property type="entry name" value="RNA_methyltr_RlmE"/>
</dbReference>
<dbReference type="AlphaFoldDB" id="A0AAD9PS00"/>
<keyword evidence="7 9" id="KW-0819">tRNA processing</keyword>
<sequence length="302" mass="33380">MGRSSKDKRDIYYRLAKEEGWRARSAYKLLQLNDDFDLLSGVNRVVDLCAAPGSWSQVLSRKLINERPQADDEVKIVAVDLQSMAPLPGVVQIQGDITKISTAQEIISHFKGQAADLVICDGAPDVTGLHDIDEYIQGQLLLAALNITTHILKLGGNFVAKIFRGKDVDLLYCQLRIFFPTVTICKPRSSRNSSIESFVVCQHYSPPDGFSPTMLNPLLGDPSQLKSLEGVNRMIVPFMACGDLSAYDSDQTYQLNGTDQFCRSLPPTQEPINPPYKTACLLKKTSCLASDRNEDSSRMSSS</sequence>
<dbReference type="Gene3D" id="3.40.50.150">
    <property type="entry name" value="Vaccinia Virus protein VP39"/>
    <property type="match status" value="1"/>
</dbReference>
<dbReference type="PANTHER" id="PTHR10920">
    <property type="entry name" value="RIBOSOMAL RNA METHYLTRANSFERASE"/>
    <property type="match status" value="1"/>
</dbReference>
<gene>
    <name evidence="11" type="ORF">P5673_032356</name>
</gene>
<dbReference type="PANTHER" id="PTHR10920:SF12">
    <property type="entry name" value="TRNA (CYTIDINE(32)_GUANOSINE(34)-2'-O)-METHYLTRANSFERASE-RELATED"/>
    <property type="match status" value="1"/>
</dbReference>
<dbReference type="InterPro" id="IPR029063">
    <property type="entry name" value="SAM-dependent_MTases_sf"/>
</dbReference>
<feature type="binding site" evidence="9">
    <location>
        <position position="96"/>
    </location>
    <ligand>
        <name>S-adenosyl-L-methionine</name>
        <dbReference type="ChEBI" id="CHEBI:59789"/>
    </ligand>
</feature>
<comment type="subcellular location">
    <subcellularLocation>
        <location evidence="2 9">Cytoplasm</location>
    </subcellularLocation>
    <subcellularLocation>
        <location evidence="1">Nucleus</location>
    </subcellularLocation>
</comment>
<dbReference type="SUPFAM" id="SSF53335">
    <property type="entry name" value="S-adenosyl-L-methionine-dependent methyltransferases"/>
    <property type="match status" value="1"/>
</dbReference>